<feature type="transmembrane region" description="Helical" evidence="1">
    <location>
        <begin position="35"/>
        <end position="55"/>
    </location>
</feature>
<keyword evidence="1" id="KW-0812">Transmembrane</keyword>
<reference evidence="2 3" key="1">
    <citation type="submission" date="2016-04" db="EMBL/GenBank/DDBJ databases">
        <title>Genome analyses suggest a sexual origin of heterokaryosis in a supposedly ancient asexual fungus.</title>
        <authorList>
            <person name="Ropars J."/>
            <person name="Sedzielewska K."/>
            <person name="Noel J."/>
            <person name="Charron P."/>
            <person name="Farinelli L."/>
            <person name="Marton T."/>
            <person name="Kruger M."/>
            <person name="Pelin A."/>
            <person name="Brachmann A."/>
            <person name="Corradi N."/>
        </authorList>
    </citation>
    <scope>NUCLEOTIDE SEQUENCE [LARGE SCALE GENOMIC DNA]</scope>
    <source>
        <strain evidence="2 3">C2</strain>
    </source>
</reference>
<accession>A0A2N1NLA7</accession>
<gene>
    <name evidence="2" type="ORF">RhiirC2_282182</name>
</gene>
<evidence type="ECO:0000313" key="3">
    <source>
        <dbReference type="Proteomes" id="UP000233469"/>
    </source>
</evidence>
<keyword evidence="1" id="KW-0472">Membrane</keyword>
<dbReference type="EMBL" id="LLXL01000291">
    <property type="protein sequence ID" value="PKK74643.1"/>
    <property type="molecule type" value="Genomic_DNA"/>
</dbReference>
<dbReference type="Proteomes" id="UP000233469">
    <property type="component" value="Unassembled WGS sequence"/>
</dbReference>
<evidence type="ECO:0000256" key="1">
    <source>
        <dbReference type="SAM" id="Phobius"/>
    </source>
</evidence>
<sequence>MNVFIWRFIWKIITYKHITWIHKLGFKFITLSFNILYSSYIFNLTFIIGINFNLIKVHNIRIINTKFSFLLRQDMTFKLSNLGIANGDVSIIRGNIFRNGNLENSFKGSFT</sequence>
<proteinExistence type="predicted"/>
<dbReference type="AlphaFoldDB" id="A0A2N1NLA7"/>
<reference evidence="2 3" key="2">
    <citation type="submission" date="2017-10" db="EMBL/GenBank/DDBJ databases">
        <title>Extensive intraspecific genome diversity in a model arbuscular mycorrhizal fungus.</title>
        <authorList>
            <person name="Chen E.C.H."/>
            <person name="Morin E."/>
            <person name="Baudet D."/>
            <person name="Noel J."/>
            <person name="Ndikumana S."/>
            <person name="Charron P."/>
            <person name="St-Onge C."/>
            <person name="Giorgi J."/>
            <person name="Grigoriev I.V."/>
            <person name="Roux C."/>
            <person name="Martin F.M."/>
            <person name="Corradi N."/>
        </authorList>
    </citation>
    <scope>NUCLEOTIDE SEQUENCE [LARGE SCALE GENOMIC DNA]</scope>
    <source>
        <strain evidence="2 3">C2</strain>
    </source>
</reference>
<protein>
    <submittedName>
        <fullName evidence="2">Uncharacterized protein</fullName>
    </submittedName>
</protein>
<keyword evidence="1" id="KW-1133">Transmembrane helix</keyword>
<evidence type="ECO:0000313" key="2">
    <source>
        <dbReference type="EMBL" id="PKK74643.1"/>
    </source>
</evidence>
<name>A0A2N1NLA7_9GLOM</name>
<organism evidence="2 3">
    <name type="scientific">Rhizophagus irregularis</name>
    <dbReference type="NCBI Taxonomy" id="588596"/>
    <lineage>
        <taxon>Eukaryota</taxon>
        <taxon>Fungi</taxon>
        <taxon>Fungi incertae sedis</taxon>
        <taxon>Mucoromycota</taxon>
        <taxon>Glomeromycotina</taxon>
        <taxon>Glomeromycetes</taxon>
        <taxon>Glomerales</taxon>
        <taxon>Glomeraceae</taxon>
        <taxon>Rhizophagus</taxon>
    </lineage>
</organism>
<comment type="caution">
    <text evidence="2">The sequence shown here is derived from an EMBL/GenBank/DDBJ whole genome shotgun (WGS) entry which is preliminary data.</text>
</comment>